<proteinExistence type="predicted"/>
<sequence length="120" mass="13461">MHPPLDSLKDPLIKLLSYELSFVCMDHFYKIFKQNYYKMRISTIAGLFIVLVASFAEAQRQCENDAAGCRACVCHHWVDTSKCCYGEFNNSNGNCEGIRVANTGPFQACCNGNGGFGRCW</sequence>
<keyword evidence="1" id="KW-0812">Transmembrane</keyword>
<evidence type="ECO:0000313" key="2">
    <source>
        <dbReference type="EMBL" id="KAG0253591.1"/>
    </source>
</evidence>
<organism evidence="2 3">
    <name type="scientific">Linnemannia exigua</name>
    <dbReference type="NCBI Taxonomy" id="604196"/>
    <lineage>
        <taxon>Eukaryota</taxon>
        <taxon>Fungi</taxon>
        <taxon>Fungi incertae sedis</taxon>
        <taxon>Mucoromycota</taxon>
        <taxon>Mortierellomycotina</taxon>
        <taxon>Mortierellomycetes</taxon>
        <taxon>Mortierellales</taxon>
        <taxon>Mortierellaceae</taxon>
        <taxon>Linnemannia</taxon>
    </lineage>
</organism>
<name>A0AAD4H261_9FUNG</name>
<keyword evidence="3" id="KW-1185">Reference proteome</keyword>
<comment type="caution">
    <text evidence="2">The sequence shown here is derived from an EMBL/GenBank/DDBJ whole genome shotgun (WGS) entry which is preliminary data.</text>
</comment>
<dbReference type="Proteomes" id="UP001194580">
    <property type="component" value="Unassembled WGS sequence"/>
</dbReference>
<evidence type="ECO:0000313" key="3">
    <source>
        <dbReference type="Proteomes" id="UP001194580"/>
    </source>
</evidence>
<accession>A0AAD4H261</accession>
<keyword evidence="1" id="KW-1133">Transmembrane helix</keyword>
<keyword evidence="1" id="KW-0472">Membrane</keyword>
<reference evidence="2" key="1">
    <citation type="journal article" date="2020" name="Fungal Divers.">
        <title>Resolving the Mortierellaceae phylogeny through synthesis of multi-gene phylogenetics and phylogenomics.</title>
        <authorList>
            <person name="Vandepol N."/>
            <person name="Liber J."/>
            <person name="Desiro A."/>
            <person name="Na H."/>
            <person name="Kennedy M."/>
            <person name="Barry K."/>
            <person name="Grigoriev I.V."/>
            <person name="Miller A.N."/>
            <person name="O'Donnell K."/>
            <person name="Stajich J.E."/>
            <person name="Bonito G."/>
        </authorList>
    </citation>
    <scope>NUCLEOTIDE SEQUENCE</scope>
    <source>
        <strain evidence="2">NRRL 28262</strain>
    </source>
</reference>
<evidence type="ECO:0000256" key="1">
    <source>
        <dbReference type="SAM" id="Phobius"/>
    </source>
</evidence>
<protein>
    <submittedName>
        <fullName evidence="2">Uncharacterized protein</fullName>
    </submittedName>
</protein>
<dbReference type="AlphaFoldDB" id="A0AAD4H261"/>
<dbReference type="EMBL" id="JAAAIL010002921">
    <property type="protein sequence ID" value="KAG0253591.1"/>
    <property type="molecule type" value="Genomic_DNA"/>
</dbReference>
<gene>
    <name evidence="2" type="ORF">BGZ95_006280</name>
</gene>
<feature type="transmembrane region" description="Helical" evidence="1">
    <location>
        <begin position="41"/>
        <end position="58"/>
    </location>
</feature>